<dbReference type="GO" id="GO:0003700">
    <property type="term" value="F:DNA-binding transcription factor activity"/>
    <property type="evidence" value="ECO:0007669"/>
    <property type="project" value="InterPro"/>
</dbReference>
<reference evidence="6 7" key="1">
    <citation type="submission" date="2014-12" db="EMBL/GenBank/DDBJ databases">
        <title>16Stimator: statistical estimation of ribosomal gene copy numbers from draft genome assemblies.</title>
        <authorList>
            <person name="Perisin M.A."/>
            <person name="Vetter M."/>
            <person name="Gilbert J.A."/>
            <person name="Bergelson J."/>
        </authorList>
    </citation>
    <scope>NUCLEOTIDE SEQUENCE [LARGE SCALE GENOMIC DNA]</scope>
    <source>
        <strain evidence="6 7">MEJ076</strain>
    </source>
</reference>
<keyword evidence="4" id="KW-1133">Transmembrane helix</keyword>
<keyword evidence="4" id="KW-0812">Transmembrane</keyword>
<protein>
    <submittedName>
        <fullName evidence="6">AraC family transcriptional regulator</fullName>
    </submittedName>
</protein>
<proteinExistence type="predicted"/>
<dbReference type="PROSITE" id="PS01124">
    <property type="entry name" value="HTH_ARAC_FAMILY_2"/>
    <property type="match status" value="1"/>
</dbReference>
<sequence>MLFIPLPFVVSLLLFLMLFSIVRGSGGGKANRPFLALIALSAVQSALLGLRWGYQVDWLRFVLPVMASLLPPLAYASFRSLMNEWRLKSAANIASLLMPSLAILLVMVLAPVAIDYVLIALFVGYAIAIVLLGRRGPDGLEEAQFASVSSVHRALFLAGAALCMSATFDILVLLDFQWARGQNIGVIVGNGNLLVLFMIGLTAWVAGNSKPETLAGGSQDSGAQADVAPVSATTEDHEIMARLEALMARQKVYRDENLNLSRLARKLALPSRQISQAINRATGGNVSQYINQLRISDACRLLEETEQSVTAIMLDCGFQTKSNFNREFRRITGMSPLAWRERQVWKLVASNKKGHAPERVAS</sequence>
<dbReference type="Pfam" id="PF12833">
    <property type="entry name" value="HTH_18"/>
    <property type="match status" value="1"/>
</dbReference>
<keyword evidence="1" id="KW-0805">Transcription regulation</keyword>
<evidence type="ECO:0000256" key="4">
    <source>
        <dbReference type="SAM" id="Phobius"/>
    </source>
</evidence>
<dbReference type="Proteomes" id="UP000035017">
    <property type="component" value="Unassembled WGS sequence"/>
</dbReference>
<feature type="transmembrane region" description="Helical" evidence="4">
    <location>
        <begin position="154"/>
        <end position="174"/>
    </location>
</feature>
<keyword evidence="4" id="KW-0472">Membrane</keyword>
<keyword evidence="3" id="KW-0804">Transcription</keyword>
<dbReference type="Gene3D" id="1.10.10.60">
    <property type="entry name" value="Homeodomain-like"/>
    <property type="match status" value="1"/>
</dbReference>
<dbReference type="SUPFAM" id="SSF46689">
    <property type="entry name" value="Homeodomain-like"/>
    <property type="match status" value="1"/>
</dbReference>
<feature type="domain" description="HTH araC/xylS-type" evidence="5">
    <location>
        <begin position="237"/>
        <end position="342"/>
    </location>
</feature>
<accession>A0A0D0L1N1</accession>
<keyword evidence="2" id="KW-0238">DNA-binding</keyword>
<evidence type="ECO:0000313" key="7">
    <source>
        <dbReference type="Proteomes" id="UP000035017"/>
    </source>
</evidence>
<evidence type="ECO:0000313" key="6">
    <source>
        <dbReference type="EMBL" id="KIQ04704.1"/>
    </source>
</evidence>
<organism evidence="6 7">
    <name type="scientific">Agrobacterium tumefaciens</name>
    <dbReference type="NCBI Taxonomy" id="358"/>
    <lineage>
        <taxon>Bacteria</taxon>
        <taxon>Pseudomonadati</taxon>
        <taxon>Pseudomonadota</taxon>
        <taxon>Alphaproteobacteria</taxon>
        <taxon>Hyphomicrobiales</taxon>
        <taxon>Rhizobiaceae</taxon>
        <taxon>Rhizobium/Agrobacterium group</taxon>
        <taxon>Agrobacterium</taxon>
        <taxon>Agrobacterium tumefaciens complex</taxon>
    </lineage>
</organism>
<dbReference type="PANTHER" id="PTHR43280">
    <property type="entry name" value="ARAC-FAMILY TRANSCRIPTIONAL REGULATOR"/>
    <property type="match status" value="1"/>
</dbReference>
<comment type="caution">
    <text evidence="6">The sequence shown here is derived from an EMBL/GenBank/DDBJ whole genome shotgun (WGS) entry which is preliminary data.</text>
</comment>
<feature type="transmembrane region" description="Helical" evidence="4">
    <location>
        <begin position="116"/>
        <end position="133"/>
    </location>
</feature>
<dbReference type="InterPro" id="IPR018060">
    <property type="entry name" value="HTH_AraC"/>
</dbReference>
<dbReference type="GO" id="GO:0043565">
    <property type="term" value="F:sequence-specific DNA binding"/>
    <property type="evidence" value="ECO:0007669"/>
    <property type="project" value="InterPro"/>
</dbReference>
<feature type="transmembrane region" description="Helical" evidence="4">
    <location>
        <begin position="6"/>
        <end position="22"/>
    </location>
</feature>
<feature type="transmembrane region" description="Helical" evidence="4">
    <location>
        <begin position="58"/>
        <end position="78"/>
    </location>
</feature>
<dbReference type="SMART" id="SM00342">
    <property type="entry name" value="HTH_ARAC"/>
    <property type="match status" value="1"/>
</dbReference>
<dbReference type="InterPro" id="IPR009057">
    <property type="entry name" value="Homeodomain-like_sf"/>
</dbReference>
<evidence type="ECO:0000259" key="5">
    <source>
        <dbReference type="PROSITE" id="PS01124"/>
    </source>
</evidence>
<feature type="transmembrane region" description="Helical" evidence="4">
    <location>
        <begin position="186"/>
        <end position="206"/>
    </location>
</feature>
<dbReference type="AlphaFoldDB" id="A0A0D0L1N1"/>
<evidence type="ECO:0000256" key="2">
    <source>
        <dbReference type="ARBA" id="ARBA00023125"/>
    </source>
</evidence>
<feature type="transmembrane region" description="Helical" evidence="4">
    <location>
        <begin position="34"/>
        <end position="52"/>
    </location>
</feature>
<name>A0A0D0L1N1_AGRTU</name>
<evidence type="ECO:0000256" key="1">
    <source>
        <dbReference type="ARBA" id="ARBA00023015"/>
    </source>
</evidence>
<dbReference type="PANTHER" id="PTHR43280:SF29">
    <property type="entry name" value="ARAC-FAMILY TRANSCRIPTIONAL REGULATOR"/>
    <property type="match status" value="1"/>
</dbReference>
<dbReference type="EMBL" id="JXQV01000004">
    <property type="protein sequence ID" value="KIQ04704.1"/>
    <property type="molecule type" value="Genomic_DNA"/>
</dbReference>
<feature type="transmembrane region" description="Helical" evidence="4">
    <location>
        <begin position="90"/>
        <end position="110"/>
    </location>
</feature>
<evidence type="ECO:0000256" key="3">
    <source>
        <dbReference type="ARBA" id="ARBA00023163"/>
    </source>
</evidence>
<gene>
    <name evidence="6" type="ORF">RU07_04135</name>
</gene>